<evidence type="ECO:0000313" key="1">
    <source>
        <dbReference type="EMBL" id="CAK5031327.1"/>
    </source>
</evidence>
<name>A0ACB0Y4B4_MELEN</name>
<dbReference type="Proteomes" id="UP001497535">
    <property type="component" value="Unassembled WGS sequence"/>
</dbReference>
<sequence length="59" mass="6956">MQKPRFSLSASALRHIKIHMLISKGIQKQKRERKGFYINIFCSLFSSYIHVHIIATRLL</sequence>
<keyword evidence="2" id="KW-1185">Reference proteome</keyword>
<proteinExistence type="predicted"/>
<dbReference type="EMBL" id="CAVMJV010000005">
    <property type="protein sequence ID" value="CAK5031327.1"/>
    <property type="molecule type" value="Genomic_DNA"/>
</dbReference>
<comment type="caution">
    <text evidence="1">The sequence shown here is derived from an EMBL/GenBank/DDBJ whole genome shotgun (WGS) entry which is preliminary data.</text>
</comment>
<accession>A0ACB0Y4B4</accession>
<gene>
    <name evidence="1" type="ORF">MENTE1834_LOCUS7493</name>
</gene>
<evidence type="ECO:0000313" key="2">
    <source>
        <dbReference type="Proteomes" id="UP001497535"/>
    </source>
</evidence>
<organism evidence="1 2">
    <name type="scientific">Meloidogyne enterolobii</name>
    <name type="common">Root-knot nematode worm</name>
    <name type="synonym">Meloidogyne mayaguensis</name>
    <dbReference type="NCBI Taxonomy" id="390850"/>
    <lineage>
        <taxon>Eukaryota</taxon>
        <taxon>Metazoa</taxon>
        <taxon>Ecdysozoa</taxon>
        <taxon>Nematoda</taxon>
        <taxon>Chromadorea</taxon>
        <taxon>Rhabditida</taxon>
        <taxon>Tylenchina</taxon>
        <taxon>Tylenchomorpha</taxon>
        <taxon>Tylenchoidea</taxon>
        <taxon>Meloidogynidae</taxon>
        <taxon>Meloidogyninae</taxon>
        <taxon>Meloidogyne</taxon>
    </lineage>
</organism>
<reference evidence="1" key="1">
    <citation type="submission" date="2023-11" db="EMBL/GenBank/DDBJ databases">
        <authorList>
            <person name="Poullet M."/>
        </authorList>
    </citation>
    <scope>NUCLEOTIDE SEQUENCE</scope>
    <source>
        <strain evidence="1">E1834</strain>
    </source>
</reference>
<protein>
    <submittedName>
        <fullName evidence="1">Uncharacterized protein</fullName>
    </submittedName>
</protein>